<feature type="region of interest" description="Disordered" evidence="6">
    <location>
        <begin position="1"/>
        <end position="20"/>
    </location>
</feature>
<accession>A0A345UHW7</accession>
<dbReference type="InterPro" id="IPR023494">
    <property type="entry name" value="Cyt_c_bgen_Ccs1/CcsB/ResB"/>
</dbReference>
<sequence length="471" mass="52631">MRLNNAQNKREAGSQPRKKPVWTGPWGYTEGWLICLGLLITGTALQLTIGGLNPNALSWPVNIITGSIFTGILIFAWYFLRSLPMVNWLARVPAAITSIALLTFLVLIMGFNLQEDAGNPVWVQKLGLSNMTSSWPFLFGMMFFMASLGMATLKRLTPMKGRNIGFFLNHAGLYIAILGGLLGAADLKRVFFDLTEGEVMWGAVDRAGVYYEMPMPVELERFNMEEFNPKIAIIYSETGRIVPESINQMFEMGKGHRGNLYGWDVEILEFHKMSGRIDGRFEPVVDYGAPPSALVRVTDADGQQLEGWITSGSFMYPHQLLQVDHEMAIAMTIPQASHYSSDVVIYTPDGEMRQARVEVNKPVTVNGWKLYQFSYDDRFGKWSSSSTIEAIRDPWLPVVYLGIFMLIAGSVYLMTLGKAPDPEPDQTAGFDKAGKPSIETKTEPLKAAVSEDAPNRQPERLRKPEPELLEV</sequence>
<feature type="domain" description="ResB-like" evidence="8">
    <location>
        <begin position="163"/>
        <end position="378"/>
    </location>
</feature>
<gene>
    <name evidence="9" type="ORF">CYPRO_0786</name>
</gene>
<dbReference type="InterPro" id="IPR007816">
    <property type="entry name" value="ResB-like_domain"/>
</dbReference>
<dbReference type="RefSeq" id="WP_114983371.1">
    <property type="nucleotide sequence ID" value="NZ_CP027806.1"/>
</dbReference>
<dbReference type="GO" id="GO:0016020">
    <property type="term" value="C:membrane"/>
    <property type="evidence" value="ECO:0007669"/>
    <property type="project" value="UniProtKB-SubCell"/>
</dbReference>
<reference evidence="9 10" key="1">
    <citation type="submission" date="2018-03" db="EMBL/GenBank/DDBJ databases">
        <title>Phenotypic and genomic properties of Cyclonatronum proteinivorum gen. nov., sp. nov., a haloalkaliphilic bacteroidete from soda lakes possessing Na+-translocating rhodopsin.</title>
        <authorList>
            <person name="Toshchakov S.V."/>
            <person name="Korzhenkov A."/>
            <person name="Samarov N.I."/>
            <person name="Kublanov I.V."/>
            <person name="Muntyan M.S."/>
            <person name="Sorokin D.Y."/>
        </authorList>
    </citation>
    <scope>NUCLEOTIDE SEQUENCE [LARGE SCALE GENOMIC DNA]</scope>
    <source>
        <strain evidence="9 10">Omega</strain>
    </source>
</reference>
<feature type="compositionally biased region" description="Basic and acidic residues" evidence="6">
    <location>
        <begin position="432"/>
        <end position="444"/>
    </location>
</feature>
<evidence type="ECO:0000256" key="3">
    <source>
        <dbReference type="ARBA" id="ARBA00022748"/>
    </source>
</evidence>
<keyword evidence="10" id="KW-1185">Reference proteome</keyword>
<dbReference type="AlphaFoldDB" id="A0A345UHW7"/>
<evidence type="ECO:0000256" key="5">
    <source>
        <dbReference type="ARBA" id="ARBA00023136"/>
    </source>
</evidence>
<keyword evidence="3" id="KW-0201">Cytochrome c-type biogenesis</keyword>
<organism evidence="9 10">
    <name type="scientific">Cyclonatronum proteinivorum</name>
    <dbReference type="NCBI Taxonomy" id="1457365"/>
    <lineage>
        <taxon>Bacteria</taxon>
        <taxon>Pseudomonadati</taxon>
        <taxon>Balneolota</taxon>
        <taxon>Balneolia</taxon>
        <taxon>Balneolales</taxon>
        <taxon>Cyclonatronaceae</taxon>
        <taxon>Cyclonatronum</taxon>
    </lineage>
</organism>
<evidence type="ECO:0000256" key="6">
    <source>
        <dbReference type="SAM" id="MobiDB-lite"/>
    </source>
</evidence>
<dbReference type="OrthoDB" id="596762at2"/>
<keyword evidence="2 7" id="KW-0812">Transmembrane</keyword>
<evidence type="ECO:0000256" key="4">
    <source>
        <dbReference type="ARBA" id="ARBA00022989"/>
    </source>
</evidence>
<feature type="transmembrane region" description="Helical" evidence="7">
    <location>
        <begin position="92"/>
        <end position="113"/>
    </location>
</feature>
<feature type="transmembrane region" description="Helical" evidence="7">
    <location>
        <begin position="165"/>
        <end position="185"/>
    </location>
</feature>
<evidence type="ECO:0000256" key="2">
    <source>
        <dbReference type="ARBA" id="ARBA00022692"/>
    </source>
</evidence>
<feature type="region of interest" description="Disordered" evidence="6">
    <location>
        <begin position="422"/>
        <end position="471"/>
    </location>
</feature>
<evidence type="ECO:0000313" key="9">
    <source>
        <dbReference type="EMBL" id="AXJ00069.1"/>
    </source>
</evidence>
<dbReference type="Proteomes" id="UP000254808">
    <property type="component" value="Chromosome"/>
</dbReference>
<feature type="transmembrane region" description="Helical" evidence="7">
    <location>
        <begin position="133"/>
        <end position="153"/>
    </location>
</feature>
<dbReference type="PANTHER" id="PTHR31566">
    <property type="entry name" value="CYTOCHROME C BIOGENESIS PROTEIN CCS1, CHLOROPLASTIC"/>
    <property type="match status" value="1"/>
</dbReference>
<protein>
    <submittedName>
        <fullName evidence="9">ResB-like family protein</fullName>
    </submittedName>
</protein>
<feature type="transmembrane region" description="Helical" evidence="7">
    <location>
        <begin position="59"/>
        <end position="80"/>
    </location>
</feature>
<keyword evidence="5 7" id="KW-0472">Membrane</keyword>
<comment type="subcellular location">
    <subcellularLocation>
        <location evidence="1">Membrane</location>
        <topology evidence="1">Multi-pass membrane protein</topology>
    </subcellularLocation>
</comment>
<dbReference type="GO" id="GO:0017004">
    <property type="term" value="P:cytochrome complex assembly"/>
    <property type="evidence" value="ECO:0007669"/>
    <property type="project" value="UniProtKB-KW"/>
</dbReference>
<dbReference type="EMBL" id="CP027806">
    <property type="protein sequence ID" value="AXJ00069.1"/>
    <property type="molecule type" value="Genomic_DNA"/>
</dbReference>
<feature type="transmembrane region" description="Helical" evidence="7">
    <location>
        <begin position="26"/>
        <end position="47"/>
    </location>
</feature>
<keyword evidence="4 7" id="KW-1133">Transmembrane helix</keyword>
<dbReference type="Pfam" id="PF05140">
    <property type="entry name" value="ResB"/>
    <property type="match status" value="1"/>
</dbReference>
<dbReference type="KEGG" id="cprv:CYPRO_0786"/>
<dbReference type="PANTHER" id="PTHR31566:SF5">
    <property type="entry name" value="RESB-LIKE DOMAIN-CONTAINING PROTEIN"/>
    <property type="match status" value="1"/>
</dbReference>
<evidence type="ECO:0000256" key="7">
    <source>
        <dbReference type="SAM" id="Phobius"/>
    </source>
</evidence>
<feature type="compositionally biased region" description="Basic and acidic residues" evidence="6">
    <location>
        <begin position="453"/>
        <end position="471"/>
    </location>
</feature>
<name>A0A345UHW7_9BACT</name>
<evidence type="ECO:0000259" key="8">
    <source>
        <dbReference type="Pfam" id="PF05140"/>
    </source>
</evidence>
<evidence type="ECO:0000313" key="10">
    <source>
        <dbReference type="Proteomes" id="UP000254808"/>
    </source>
</evidence>
<proteinExistence type="predicted"/>
<evidence type="ECO:0000256" key="1">
    <source>
        <dbReference type="ARBA" id="ARBA00004141"/>
    </source>
</evidence>